<gene>
    <name evidence="1" type="ORF">QFC24_005147</name>
</gene>
<evidence type="ECO:0000313" key="1">
    <source>
        <dbReference type="EMBL" id="KAJ9120474.1"/>
    </source>
</evidence>
<protein>
    <submittedName>
        <fullName evidence="1">Uncharacterized protein</fullName>
    </submittedName>
</protein>
<organism evidence="1 2">
    <name type="scientific">Naganishia onofrii</name>
    <dbReference type="NCBI Taxonomy" id="1851511"/>
    <lineage>
        <taxon>Eukaryota</taxon>
        <taxon>Fungi</taxon>
        <taxon>Dikarya</taxon>
        <taxon>Basidiomycota</taxon>
        <taxon>Agaricomycotina</taxon>
        <taxon>Tremellomycetes</taxon>
        <taxon>Filobasidiales</taxon>
        <taxon>Filobasidiaceae</taxon>
        <taxon>Naganishia</taxon>
    </lineage>
</organism>
<name>A0ACC2X8V8_9TREE</name>
<sequence length="140" mass="15025">MFRAAVPTFRAVARTAAVRPTTLLASRQTPIIAAQRWYAASAGLDKEQITSRVMEVMKGFEKVDGGKLTPSASFTTDLGLDSLDAVEVVMAIEEEFAIEIPDEEADAITSVGQAIEYIAKTPEGPYPSTTPTSSQQLTNT</sequence>
<comment type="caution">
    <text evidence="1">The sequence shown here is derived from an EMBL/GenBank/DDBJ whole genome shotgun (WGS) entry which is preliminary data.</text>
</comment>
<evidence type="ECO:0000313" key="2">
    <source>
        <dbReference type="Proteomes" id="UP001234202"/>
    </source>
</evidence>
<keyword evidence="2" id="KW-1185">Reference proteome</keyword>
<dbReference type="EMBL" id="JASBWV010000020">
    <property type="protein sequence ID" value="KAJ9120474.1"/>
    <property type="molecule type" value="Genomic_DNA"/>
</dbReference>
<reference evidence="1" key="1">
    <citation type="submission" date="2023-04" db="EMBL/GenBank/DDBJ databases">
        <title>Draft Genome sequencing of Naganishia species isolated from polar environments using Oxford Nanopore Technology.</title>
        <authorList>
            <person name="Leo P."/>
            <person name="Venkateswaran K."/>
        </authorList>
    </citation>
    <scope>NUCLEOTIDE SEQUENCE</scope>
    <source>
        <strain evidence="1">DBVPG 5303</strain>
    </source>
</reference>
<dbReference type="Proteomes" id="UP001234202">
    <property type="component" value="Unassembled WGS sequence"/>
</dbReference>
<accession>A0ACC2X8V8</accession>
<proteinExistence type="predicted"/>